<gene>
    <name evidence="10" type="primary">LOC117359687</name>
</gene>
<keyword evidence="4 8" id="KW-0812">Transmembrane</keyword>
<evidence type="ECO:0000256" key="2">
    <source>
        <dbReference type="ARBA" id="ARBA00022427"/>
    </source>
</evidence>
<dbReference type="Gene3D" id="1.20.140.150">
    <property type="match status" value="1"/>
</dbReference>
<dbReference type="RefSeq" id="XP_033798795.1">
    <property type="nucleotide sequence ID" value="XM_033942904.1"/>
</dbReference>
<dbReference type="PANTHER" id="PTHR12002">
    <property type="entry name" value="CLAUDIN"/>
    <property type="match status" value="1"/>
</dbReference>
<comment type="similarity">
    <text evidence="1 8">Belongs to the claudin family.</text>
</comment>
<dbReference type="InterPro" id="IPR004031">
    <property type="entry name" value="PMP22/EMP/MP20/Claudin"/>
</dbReference>
<dbReference type="InterPro" id="IPR017974">
    <property type="entry name" value="Claudin_CS"/>
</dbReference>
<evidence type="ECO:0000313" key="9">
    <source>
        <dbReference type="Proteomes" id="UP000515159"/>
    </source>
</evidence>
<evidence type="ECO:0000313" key="10">
    <source>
        <dbReference type="RefSeq" id="XP_033798795.1"/>
    </source>
</evidence>
<dbReference type="Pfam" id="PF00822">
    <property type="entry name" value="PMP22_Claudin"/>
    <property type="match status" value="1"/>
</dbReference>
<keyword evidence="3 8" id="KW-1003">Cell membrane</keyword>
<comment type="function">
    <text evidence="8">Claudins function as major constituents of the tight junction complexes that regulate the permeability of epithelia.</text>
</comment>
<organism evidence="9 10">
    <name type="scientific">Geotrypetes seraphini</name>
    <name type="common">Gaboon caecilian</name>
    <name type="synonym">Caecilia seraphini</name>
    <dbReference type="NCBI Taxonomy" id="260995"/>
    <lineage>
        <taxon>Eukaryota</taxon>
        <taxon>Metazoa</taxon>
        <taxon>Chordata</taxon>
        <taxon>Craniata</taxon>
        <taxon>Vertebrata</taxon>
        <taxon>Euteleostomi</taxon>
        <taxon>Amphibia</taxon>
        <taxon>Gymnophiona</taxon>
        <taxon>Geotrypetes</taxon>
    </lineage>
</organism>
<dbReference type="GO" id="GO:0005198">
    <property type="term" value="F:structural molecule activity"/>
    <property type="evidence" value="ECO:0007669"/>
    <property type="project" value="InterPro"/>
</dbReference>
<accession>A0A6P8QSC7</accession>
<feature type="transmembrane region" description="Helical" evidence="8">
    <location>
        <begin position="5"/>
        <end position="27"/>
    </location>
</feature>
<sequence>MAHYIIQIIGIILGFIGLILTGIVTGMPQWRISIMVESNCQTAQKRIDGQWMTRWEGLWSTCISQSNMQMQCNSYESLVTVTADLKAGRVLMVFALILSILAFITAVIGMLFTHYRRRNEQGKYYLLTTSGIAFILAALLVLIPVSWTTHSIITEYDAMCKTSQRLEMGEAIFLAWPTILFLLIAGIVLCCFYPRDERQEDSVDYTPSIHQCQKPLYTCQIQKKTPSVYSKSQYI</sequence>
<name>A0A6P8QSC7_GEOSA</name>
<evidence type="ECO:0000256" key="4">
    <source>
        <dbReference type="ARBA" id="ARBA00022692"/>
    </source>
</evidence>
<keyword evidence="6 8" id="KW-1133">Transmembrane helix</keyword>
<feature type="transmembrane region" description="Helical" evidence="8">
    <location>
        <begin position="171"/>
        <end position="193"/>
    </location>
</feature>
<dbReference type="PROSITE" id="PS01346">
    <property type="entry name" value="CLAUDIN"/>
    <property type="match status" value="1"/>
</dbReference>
<dbReference type="InterPro" id="IPR006187">
    <property type="entry name" value="Claudin"/>
</dbReference>
<comment type="subcellular location">
    <subcellularLocation>
        <location evidence="8">Cell junction</location>
        <location evidence="8">Tight junction</location>
    </subcellularLocation>
    <subcellularLocation>
        <location evidence="8">Cell membrane</location>
        <topology evidence="8">Multi-pass membrane protein</topology>
    </subcellularLocation>
</comment>
<evidence type="ECO:0000256" key="6">
    <source>
        <dbReference type="ARBA" id="ARBA00022989"/>
    </source>
</evidence>
<keyword evidence="7 8" id="KW-0472">Membrane</keyword>
<evidence type="ECO:0000256" key="1">
    <source>
        <dbReference type="ARBA" id="ARBA00008295"/>
    </source>
</evidence>
<dbReference type="GO" id="GO:0005923">
    <property type="term" value="C:bicellular tight junction"/>
    <property type="evidence" value="ECO:0007669"/>
    <property type="project" value="UniProtKB-SubCell"/>
</dbReference>
<feature type="transmembrane region" description="Helical" evidence="8">
    <location>
        <begin position="124"/>
        <end position="147"/>
    </location>
</feature>
<keyword evidence="9" id="KW-1185">Reference proteome</keyword>
<feature type="transmembrane region" description="Helical" evidence="8">
    <location>
        <begin position="90"/>
        <end position="112"/>
    </location>
</feature>
<evidence type="ECO:0000256" key="3">
    <source>
        <dbReference type="ARBA" id="ARBA00022475"/>
    </source>
</evidence>
<dbReference type="OrthoDB" id="9881231at2759"/>
<dbReference type="PRINTS" id="PR01077">
    <property type="entry name" value="CLAUDIN"/>
</dbReference>
<dbReference type="Proteomes" id="UP000515159">
    <property type="component" value="Chromosome 4"/>
</dbReference>
<evidence type="ECO:0000256" key="8">
    <source>
        <dbReference type="RuleBase" id="RU060637"/>
    </source>
</evidence>
<dbReference type="GeneID" id="117359687"/>
<keyword evidence="5 8" id="KW-0965">Cell junction</keyword>
<dbReference type="KEGG" id="gsh:117359687"/>
<evidence type="ECO:0000256" key="5">
    <source>
        <dbReference type="ARBA" id="ARBA00022949"/>
    </source>
</evidence>
<proteinExistence type="inferred from homology"/>
<keyword evidence="2 8" id="KW-0796">Tight junction</keyword>
<dbReference type="InParanoid" id="A0A6P8QSC7"/>
<protein>
    <recommendedName>
        <fullName evidence="8">Claudin</fullName>
    </recommendedName>
</protein>
<dbReference type="AlphaFoldDB" id="A0A6P8QSC7"/>
<dbReference type="GO" id="GO:0005886">
    <property type="term" value="C:plasma membrane"/>
    <property type="evidence" value="ECO:0007669"/>
    <property type="project" value="UniProtKB-SubCell"/>
</dbReference>
<reference evidence="10" key="1">
    <citation type="submission" date="2025-08" db="UniProtKB">
        <authorList>
            <consortium name="RefSeq"/>
        </authorList>
    </citation>
    <scope>IDENTIFICATION</scope>
</reference>
<evidence type="ECO:0000256" key="7">
    <source>
        <dbReference type="ARBA" id="ARBA00023136"/>
    </source>
</evidence>